<keyword evidence="3" id="KW-1185">Reference proteome</keyword>
<feature type="transmembrane region" description="Helical" evidence="1">
    <location>
        <begin position="6"/>
        <end position="27"/>
    </location>
</feature>
<evidence type="ECO:0000256" key="1">
    <source>
        <dbReference type="SAM" id="Phobius"/>
    </source>
</evidence>
<dbReference type="RefSeq" id="WP_116179189.1">
    <property type="nucleotide sequence ID" value="NZ_CP144375.1"/>
</dbReference>
<protein>
    <submittedName>
        <fullName evidence="2">Putative secreted protein</fullName>
    </submittedName>
</protein>
<evidence type="ECO:0000313" key="2">
    <source>
        <dbReference type="EMBL" id="REH37025.1"/>
    </source>
</evidence>
<evidence type="ECO:0000313" key="3">
    <source>
        <dbReference type="Proteomes" id="UP000256269"/>
    </source>
</evidence>
<dbReference type="AlphaFoldDB" id="A0A3E0H3Y7"/>
<dbReference type="Proteomes" id="UP000256269">
    <property type="component" value="Unassembled WGS sequence"/>
</dbReference>
<feature type="transmembrane region" description="Helical" evidence="1">
    <location>
        <begin position="34"/>
        <end position="64"/>
    </location>
</feature>
<keyword evidence="1" id="KW-0472">Membrane</keyword>
<organism evidence="2 3">
    <name type="scientific">Kutzneria buriramensis</name>
    <dbReference type="NCBI Taxonomy" id="1045776"/>
    <lineage>
        <taxon>Bacteria</taxon>
        <taxon>Bacillati</taxon>
        <taxon>Actinomycetota</taxon>
        <taxon>Actinomycetes</taxon>
        <taxon>Pseudonocardiales</taxon>
        <taxon>Pseudonocardiaceae</taxon>
        <taxon>Kutzneria</taxon>
    </lineage>
</organism>
<proteinExistence type="predicted"/>
<keyword evidence="1" id="KW-1133">Transmembrane helix</keyword>
<comment type="caution">
    <text evidence="2">The sequence shown here is derived from an EMBL/GenBank/DDBJ whole genome shotgun (WGS) entry which is preliminary data.</text>
</comment>
<accession>A0A3E0H3Y7</accession>
<gene>
    <name evidence="2" type="ORF">BCF44_11529</name>
</gene>
<keyword evidence="1" id="KW-0812">Transmembrane</keyword>
<dbReference type="EMBL" id="QUNO01000015">
    <property type="protein sequence ID" value="REH37025.1"/>
    <property type="molecule type" value="Genomic_DNA"/>
</dbReference>
<reference evidence="2 3" key="1">
    <citation type="submission" date="2018-08" db="EMBL/GenBank/DDBJ databases">
        <title>Genomic Encyclopedia of Archaeal and Bacterial Type Strains, Phase II (KMG-II): from individual species to whole genera.</title>
        <authorList>
            <person name="Goeker M."/>
        </authorList>
    </citation>
    <scope>NUCLEOTIDE SEQUENCE [LARGE SCALE GENOMIC DNA]</scope>
    <source>
        <strain evidence="2 3">DSM 45791</strain>
    </source>
</reference>
<feature type="transmembrane region" description="Helical" evidence="1">
    <location>
        <begin position="84"/>
        <end position="104"/>
    </location>
</feature>
<dbReference type="PROSITE" id="PS51257">
    <property type="entry name" value="PROKAR_LIPOPROTEIN"/>
    <property type="match status" value="1"/>
</dbReference>
<sequence>MSDKHLLAGGFGFPLGIVAATVVVLACAAAANPLVALVALACVTAAVAAITTLPAALGTAMVSWGLYAGFVTGHLGQLQLTGRTALAAGVLLLAALAAFGAVAARHHFDPPRTAPPVRR</sequence>
<name>A0A3E0H3Y7_9PSEU</name>